<evidence type="ECO:0000313" key="1">
    <source>
        <dbReference type="EMBL" id="GME67208.1"/>
    </source>
</evidence>
<sequence length="256" mass="29599">MDLVTSFELKPLYSVIKNSVPRQKHIIDSKAIKSEYTHIHQSNKKDNAGTNYEHHHHLELICNDGSQWVRYIQDLCINSIDLKIGTEKKFSINTEITNESIDQERSQIIVILDCTYQFGNDTAMPNTGLNSLFNKLKQKYGNDAEFIGINEQNIISDMDINLKIKKLIDDTIVVLDGFENLQSILICLRKLENYIPVKYHNSRIRTIVLSNLSFYYLESLDEQNIKHFRDLNKICDGVSERFGCDVVTFKSFDDAI</sequence>
<name>A0A9W6W7L1_CANBO</name>
<accession>A0A9W6W7L1</accession>
<dbReference type="Proteomes" id="UP001165120">
    <property type="component" value="Unassembled WGS sequence"/>
</dbReference>
<dbReference type="Gene3D" id="3.40.50.300">
    <property type="entry name" value="P-loop containing nucleotide triphosphate hydrolases"/>
    <property type="match status" value="1"/>
</dbReference>
<proteinExistence type="predicted"/>
<keyword evidence="2" id="KW-1185">Reference proteome</keyword>
<reference evidence="1" key="1">
    <citation type="submission" date="2023-04" db="EMBL/GenBank/DDBJ databases">
        <title>Candida boidinii NBRC 10035.</title>
        <authorList>
            <person name="Ichikawa N."/>
            <person name="Sato H."/>
            <person name="Tonouchi N."/>
        </authorList>
    </citation>
    <scope>NUCLEOTIDE SEQUENCE</scope>
    <source>
        <strain evidence="1">NBRC 10035</strain>
    </source>
</reference>
<dbReference type="EMBL" id="BSXN01000120">
    <property type="protein sequence ID" value="GME67208.1"/>
    <property type="molecule type" value="Genomic_DNA"/>
</dbReference>
<comment type="caution">
    <text evidence="1">The sequence shown here is derived from an EMBL/GenBank/DDBJ whole genome shotgun (WGS) entry which is preliminary data.</text>
</comment>
<organism evidence="1 2">
    <name type="scientific">Candida boidinii</name>
    <name type="common">Yeast</name>
    <dbReference type="NCBI Taxonomy" id="5477"/>
    <lineage>
        <taxon>Eukaryota</taxon>
        <taxon>Fungi</taxon>
        <taxon>Dikarya</taxon>
        <taxon>Ascomycota</taxon>
        <taxon>Saccharomycotina</taxon>
        <taxon>Pichiomycetes</taxon>
        <taxon>Pichiales</taxon>
        <taxon>Pichiaceae</taxon>
        <taxon>Ogataea</taxon>
        <taxon>Ogataea/Candida clade</taxon>
    </lineage>
</organism>
<dbReference type="InterPro" id="IPR027417">
    <property type="entry name" value="P-loop_NTPase"/>
</dbReference>
<gene>
    <name evidence="1" type="ORF">Cboi02_000063700</name>
</gene>
<evidence type="ECO:0000313" key="2">
    <source>
        <dbReference type="Proteomes" id="UP001165120"/>
    </source>
</evidence>
<protein>
    <submittedName>
        <fullName evidence="1">Unnamed protein product</fullName>
    </submittedName>
</protein>
<dbReference type="AlphaFoldDB" id="A0A9W6W7L1"/>